<dbReference type="EMBL" id="FXUB01000001">
    <property type="protein sequence ID" value="SMP03772.1"/>
    <property type="molecule type" value="Genomic_DNA"/>
</dbReference>
<comment type="caution">
    <text evidence="1">The sequence shown here is derived from an EMBL/GenBank/DDBJ whole genome shotgun (WGS) entry which is preliminary data.</text>
</comment>
<organism evidence="1 2">
    <name type="scientific">Desulfurobacterium pacificum</name>
    <dbReference type="NCBI Taxonomy" id="240166"/>
    <lineage>
        <taxon>Bacteria</taxon>
        <taxon>Pseudomonadati</taxon>
        <taxon>Aquificota</taxon>
        <taxon>Aquificia</taxon>
        <taxon>Desulfurobacteriales</taxon>
        <taxon>Desulfurobacteriaceae</taxon>
        <taxon>Desulfurobacterium</taxon>
    </lineage>
</organism>
<reference evidence="1 2" key="1">
    <citation type="submission" date="2017-05" db="EMBL/GenBank/DDBJ databases">
        <authorList>
            <person name="Varghese N."/>
            <person name="Submissions S."/>
        </authorList>
    </citation>
    <scope>NUCLEOTIDE SEQUENCE [LARGE SCALE GENOMIC DNA]</scope>
    <source>
        <strain evidence="1 2">DSM 15522</strain>
    </source>
</reference>
<proteinExistence type="predicted"/>
<keyword evidence="2" id="KW-1185">Reference proteome</keyword>
<evidence type="ECO:0000313" key="1">
    <source>
        <dbReference type="EMBL" id="SMP03772.1"/>
    </source>
</evidence>
<dbReference type="InterPro" id="IPR014846">
    <property type="entry name" value="DUF1786_pyruvate_format-lyase"/>
</dbReference>
<dbReference type="PIRSF" id="PIRSF029129">
    <property type="entry name" value="DUF1786_pyruvate_format-lyase"/>
    <property type="match status" value="1"/>
</dbReference>
<accession>A0ABY1N927</accession>
<name>A0ABY1N927_9BACT</name>
<evidence type="ECO:0000313" key="2">
    <source>
        <dbReference type="Proteomes" id="UP001157911"/>
    </source>
</evidence>
<sequence length="336" mass="38172">MIPVFVDIGKGTQDILIPLEDKNPENWIKAILPSPTSKYSVKLERWEKRSLKIDGKIMGGGPLKKTLVSLLERGVEVTLTKRFAKTIRDDLEEVEKYGFKVVDSIKEPNFFFQDIDYDLYSSILKLSGIEEEFNFLGVACQDHGFKKGQSDRVTRFQLLKKFLDKSRNPFDFYITEKTNIFSRFDSVLEQMEERNLKGFVVDSKIASICGILVYAQEIGTDEFVGLDIGNGHTLGVSIKKGLIAGIFEHHTRLLTCDKLKNLVEKLCRAELTFEEVYKDGGHGALVFEAVNPQKVLIAGPNRDLFKKYGEFAYPFGDVMITGCVGLYKIYHKNLQN</sequence>
<protein>
    <submittedName>
        <fullName evidence="1">Uncharacterized protein, DUF1786 family</fullName>
    </submittedName>
</protein>
<dbReference type="Proteomes" id="UP001157911">
    <property type="component" value="Unassembled WGS sequence"/>
</dbReference>
<dbReference type="Pfam" id="PF08735">
    <property type="entry name" value="DUF1786"/>
    <property type="match status" value="1"/>
</dbReference>
<gene>
    <name evidence="1" type="ORF">SAMN06265339_0148</name>
</gene>
<dbReference type="RefSeq" id="WP_283399659.1">
    <property type="nucleotide sequence ID" value="NZ_FXUB01000001.1"/>
</dbReference>